<dbReference type="OrthoDB" id="5915284at2"/>
<accession>A0A0P7DMM5</accession>
<dbReference type="InterPro" id="IPR021675">
    <property type="entry name" value="DUF3261"/>
</dbReference>
<dbReference type="eggNOG" id="ENOG502ZABB">
    <property type="taxonomic scope" value="Bacteria"/>
</dbReference>
<name>A0A0P7DMM5_VIBAL</name>
<dbReference type="Proteomes" id="UP000532247">
    <property type="component" value="Unassembled WGS sequence"/>
</dbReference>
<dbReference type="Pfam" id="PF11659">
    <property type="entry name" value="DUF3261"/>
    <property type="match status" value="1"/>
</dbReference>
<evidence type="ECO:0000313" key="2">
    <source>
        <dbReference type="Proteomes" id="UP000532247"/>
    </source>
</evidence>
<proteinExistence type="predicted"/>
<evidence type="ECO:0000313" key="1">
    <source>
        <dbReference type="EMBL" id="NOI10781.1"/>
    </source>
</evidence>
<reference evidence="1 2" key="1">
    <citation type="submission" date="2019-09" db="EMBL/GenBank/DDBJ databases">
        <title>Draft genome sequencing and comparative genomics of hatchery-associated Vibrios.</title>
        <authorList>
            <person name="Kehlet-Delgado H."/>
            <person name="Mueller R.S."/>
        </authorList>
    </citation>
    <scope>NUCLEOTIDE SEQUENCE [LARGE SCALE GENOMIC DNA]</scope>
    <source>
        <strain evidence="1 2">081416A</strain>
    </source>
</reference>
<protein>
    <submittedName>
        <fullName evidence="1">DUF3261 domain-containing protein</fullName>
    </submittedName>
</protein>
<organism evidence="1 2">
    <name type="scientific">Vibrio alginolyticus</name>
    <dbReference type="NCBI Taxonomy" id="663"/>
    <lineage>
        <taxon>Bacteria</taxon>
        <taxon>Pseudomonadati</taxon>
        <taxon>Pseudomonadota</taxon>
        <taxon>Gammaproteobacteria</taxon>
        <taxon>Vibrionales</taxon>
        <taxon>Vibrionaceae</taxon>
        <taxon>Vibrio</taxon>
    </lineage>
</organism>
<comment type="caution">
    <text evidence="1">The sequence shown here is derived from an EMBL/GenBank/DDBJ whole genome shotgun (WGS) entry which is preliminary data.</text>
</comment>
<dbReference type="RefSeq" id="WP_054578010.1">
    <property type="nucleotide sequence ID" value="NZ_CAJDZC010000013.1"/>
</dbReference>
<dbReference type="EMBL" id="VTYF01000011">
    <property type="protein sequence ID" value="NOI10781.1"/>
    <property type="molecule type" value="Genomic_DNA"/>
</dbReference>
<dbReference type="AlphaFoldDB" id="A0A0P7DMM5"/>
<sequence>MIFNHAFRCATLIVLSLFLSACSLVPHQSTPLVDIAEHTQVSLPTPASLGYQLSASQLITASWAIDGKTTSEQLPVQLQVTNNEVVLAGFSSWGTRVLSLSYDGEQIQTEVLNGLQGSLPQPEQVLFNLMITLWPSSAWEGSLNEVRWRIIDKNNSRAIFDSDGEKIIEIQYSSSNKLEGKIDFHHLKHQFSISIQTLQHQIN</sequence>
<dbReference type="STRING" id="663.BAU10_03480"/>
<gene>
    <name evidence="1" type="ORF">F0254_18275</name>
</gene>